<evidence type="ECO:0000313" key="3">
    <source>
        <dbReference type="Proteomes" id="UP000290106"/>
    </source>
</evidence>
<comment type="caution">
    <text evidence="2">The sequence shown here is derived from an EMBL/GenBank/DDBJ whole genome shotgun (WGS) entry which is preliminary data.</text>
</comment>
<gene>
    <name evidence="2" type="ORF">ETP43_08695</name>
</gene>
<keyword evidence="1" id="KW-1133">Transmembrane helix</keyword>
<keyword evidence="1" id="KW-0472">Membrane</keyword>
<protein>
    <submittedName>
        <fullName evidence="2">Uncharacterized protein</fullName>
    </submittedName>
</protein>
<feature type="transmembrane region" description="Helical" evidence="1">
    <location>
        <begin position="12"/>
        <end position="34"/>
    </location>
</feature>
<dbReference type="AlphaFoldDB" id="A0A4Q1RHX9"/>
<dbReference type="EMBL" id="SDKC01000001">
    <property type="protein sequence ID" value="RXS75287.1"/>
    <property type="molecule type" value="Genomic_DNA"/>
</dbReference>
<dbReference type="Proteomes" id="UP000290106">
    <property type="component" value="Unassembled WGS sequence"/>
</dbReference>
<sequence>MPHTGAGKQVKFPYKSVIVKVGALSVLCGLYAFAATEELQNRNEQETVVFFDSGFFFAGNESKSVLARDLDDCSDNE</sequence>
<reference evidence="2 3" key="1">
    <citation type="submission" date="2019-01" db="EMBL/GenBank/DDBJ databases">
        <title>Blautia sp. nov. KGMB01111 isolated human feces.</title>
        <authorList>
            <person name="Park J.-E."/>
            <person name="Kim J.-S."/>
            <person name="Park S.-H."/>
        </authorList>
    </citation>
    <scope>NUCLEOTIDE SEQUENCE [LARGE SCALE GENOMIC DNA]</scope>
    <source>
        <strain evidence="2 3">KGMB01111</strain>
    </source>
</reference>
<evidence type="ECO:0000256" key="1">
    <source>
        <dbReference type="SAM" id="Phobius"/>
    </source>
</evidence>
<evidence type="ECO:0000313" key="2">
    <source>
        <dbReference type="EMBL" id="RXS75287.1"/>
    </source>
</evidence>
<keyword evidence="3" id="KW-1185">Reference proteome</keyword>
<accession>A0A4Q1RHX9</accession>
<keyword evidence="1" id="KW-0812">Transmembrane</keyword>
<name>A0A4Q1RHX9_9FIRM</name>
<proteinExistence type="predicted"/>
<organism evidence="2 3">
    <name type="scientific">Blautia faecicola</name>
    <dbReference type="NCBI Taxonomy" id="2509240"/>
    <lineage>
        <taxon>Bacteria</taxon>
        <taxon>Bacillati</taxon>
        <taxon>Bacillota</taxon>
        <taxon>Clostridia</taxon>
        <taxon>Lachnospirales</taxon>
        <taxon>Lachnospiraceae</taxon>
        <taxon>Blautia</taxon>
    </lineage>
</organism>